<dbReference type="Proteomes" id="UP000255508">
    <property type="component" value="Unassembled WGS sequence"/>
</dbReference>
<evidence type="ECO:0000313" key="3">
    <source>
        <dbReference type="Proteomes" id="UP000255508"/>
    </source>
</evidence>
<evidence type="ECO:0000256" key="1">
    <source>
        <dbReference type="SAM" id="Phobius"/>
    </source>
</evidence>
<evidence type="ECO:0000313" key="2">
    <source>
        <dbReference type="EMBL" id="RDH91728.1"/>
    </source>
</evidence>
<keyword evidence="1" id="KW-0812">Transmembrane</keyword>
<protein>
    <recommendedName>
        <fullName evidence="4">ABC transporter permease</fullName>
    </recommendedName>
</protein>
<feature type="transmembrane region" description="Helical" evidence="1">
    <location>
        <begin position="12"/>
        <end position="34"/>
    </location>
</feature>
<accession>A0A370E0H7</accession>
<reference evidence="2 3" key="1">
    <citation type="journal article" date="2018" name="ISME J.">
        <title>Endosymbiont genomes yield clues of tubeworm success.</title>
        <authorList>
            <person name="Li Y."/>
            <person name="Liles M.R."/>
            <person name="Halanych K.M."/>
        </authorList>
    </citation>
    <scope>NUCLEOTIDE SEQUENCE [LARGE SCALE GENOMIC DNA]</scope>
    <source>
        <strain evidence="2">A1422</strain>
    </source>
</reference>
<comment type="caution">
    <text evidence="2">The sequence shown here is derived from an EMBL/GenBank/DDBJ whole genome shotgun (WGS) entry which is preliminary data.</text>
</comment>
<dbReference type="AlphaFoldDB" id="A0A370E0H7"/>
<sequence>MIKQILQAGRQTSSGFFSMLPVMLGTLLLFSLLIPYIPRLFETGWFGQSPASDALRGAGIGSIAVGQPVVSYLLDEAASRRKIDP</sequence>
<name>A0A370E0H7_9GAMM</name>
<keyword evidence="1" id="KW-0472">Membrane</keyword>
<feature type="transmembrane region" description="Helical" evidence="1">
    <location>
        <begin position="54"/>
        <end position="74"/>
    </location>
</feature>
<proteinExistence type="predicted"/>
<dbReference type="EMBL" id="QFXD01000100">
    <property type="protein sequence ID" value="RDH91728.1"/>
    <property type="molecule type" value="Genomic_DNA"/>
</dbReference>
<keyword evidence="1" id="KW-1133">Transmembrane helix</keyword>
<organism evidence="2 3">
    <name type="scientific">endosymbiont of Lamellibrachia luymesi</name>
    <dbReference type="NCBI Taxonomy" id="2200907"/>
    <lineage>
        <taxon>Bacteria</taxon>
        <taxon>Pseudomonadati</taxon>
        <taxon>Pseudomonadota</taxon>
        <taxon>Gammaproteobacteria</taxon>
        <taxon>sulfur-oxidizing symbionts</taxon>
    </lineage>
</organism>
<evidence type="ECO:0008006" key="4">
    <source>
        <dbReference type="Google" id="ProtNLM"/>
    </source>
</evidence>
<gene>
    <name evidence="2" type="ORF">DIZ79_05375</name>
</gene>